<proteinExistence type="predicted"/>
<dbReference type="EMBL" id="MHSK01000017">
    <property type="protein sequence ID" value="OHA42196.1"/>
    <property type="molecule type" value="Genomic_DNA"/>
</dbReference>
<protein>
    <submittedName>
        <fullName evidence="1">Uncharacterized protein</fullName>
    </submittedName>
</protein>
<accession>A0A1G2P1H3</accession>
<evidence type="ECO:0000313" key="1">
    <source>
        <dbReference type="EMBL" id="OHA42196.1"/>
    </source>
</evidence>
<dbReference type="Proteomes" id="UP000177269">
    <property type="component" value="Unassembled WGS sequence"/>
</dbReference>
<comment type="caution">
    <text evidence="1">The sequence shown here is derived from an EMBL/GenBank/DDBJ whole genome shotgun (WGS) entry which is preliminary data.</text>
</comment>
<gene>
    <name evidence="1" type="ORF">A3G52_00385</name>
</gene>
<evidence type="ECO:0000313" key="2">
    <source>
        <dbReference type="Proteomes" id="UP000177269"/>
    </source>
</evidence>
<sequence length="106" mass="12182">MHTRAVIYVVKAENTFDKLRRVALTDQCQYCIQQTQMLISHIRSLAQAVEAYGDDNRRYAALRLECPVSDVTEEQAMAHYIEKGGAEGFRKRQEEAKKEQQTAQFG</sequence>
<name>A0A1G2P1H3_9BACT</name>
<organism evidence="1 2">
    <name type="scientific">Candidatus Taylorbacteria bacterium RIFCSPLOWO2_12_FULL_43_20</name>
    <dbReference type="NCBI Taxonomy" id="1802332"/>
    <lineage>
        <taxon>Bacteria</taxon>
        <taxon>Candidatus Tayloriibacteriota</taxon>
    </lineage>
</organism>
<reference evidence="1 2" key="1">
    <citation type="journal article" date="2016" name="Nat. Commun.">
        <title>Thousands of microbial genomes shed light on interconnected biogeochemical processes in an aquifer system.</title>
        <authorList>
            <person name="Anantharaman K."/>
            <person name="Brown C.T."/>
            <person name="Hug L.A."/>
            <person name="Sharon I."/>
            <person name="Castelle C.J."/>
            <person name="Probst A.J."/>
            <person name="Thomas B.C."/>
            <person name="Singh A."/>
            <person name="Wilkins M.J."/>
            <person name="Karaoz U."/>
            <person name="Brodie E.L."/>
            <person name="Williams K.H."/>
            <person name="Hubbard S.S."/>
            <person name="Banfield J.F."/>
        </authorList>
    </citation>
    <scope>NUCLEOTIDE SEQUENCE [LARGE SCALE GENOMIC DNA]</scope>
</reference>
<dbReference type="AlphaFoldDB" id="A0A1G2P1H3"/>